<evidence type="ECO:0000256" key="4">
    <source>
        <dbReference type="ARBA" id="ARBA00022692"/>
    </source>
</evidence>
<keyword evidence="4" id="KW-0812">Transmembrane</keyword>
<organism evidence="10 11">
    <name type="scientific">Mytilus coruscus</name>
    <name type="common">Sea mussel</name>
    <dbReference type="NCBI Taxonomy" id="42192"/>
    <lineage>
        <taxon>Eukaryota</taxon>
        <taxon>Metazoa</taxon>
        <taxon>Spiralia</taxon>
        <taxon>Lophotrochozoa</taxon>
        <taxon>Mollusca</taxon>
        <taxon>Bivalvia</taxon>
        <taxon>Autobranchia</taxon>
        <taxon>Pteriomorphia</taxon>
        <taxon>Mytilida</taxon>
        <taxon>Mytiloidea</taxon>
        <taxon>Mytilidae</taxon>
        <taxon>Mytilinae</taxon>
        <taxon>Mytilus</taxon>
    </lineage>
</organism>
<dbReference type="EMBL" id="CACVKT020007422">
    <property type="protein sequence ID" value="CAC5407661.1"/>
    <property type="molecule type" value="Genomic_DNA"/>
</dbReference>
<dbReference type="OrthoDB" id="514299at2759"/>
<evidence type="ECO:0000256" key="1">
    <source>
        <dbReference type="ARBA" id="ARBA00004323"/>
    </source>
</evidence>
<comment type="similarity">
    <text evidence="2">Belongs to the galactose-3-O-sulfotransferase family.</text>
</comment>
<evidence type="ECO:0000256" key="6">
    <source>
        <dbReference type="ARBA" id="ARBA00022989"/>
    </source>
</evidence>
<evidence type="ECO:0000256" key="7">
    <source>
        <dbReference type="ARBA" id="ARBA00023034"/>
    </source>
</evidence>
<evidence type="ECO:0000256" key="5">
    <source>
        <dbReference type="ARBA" id="ARBA00022968"/>
    </source>
</evidence>
<keyword evidence="7" id="KW-0333">Golgi apparatus</keyword>
<gene>
    <name evidence="10" type="ORF">MCOR_41116</name>
</gene>
<dbReference type="Pfam" id="PF06990">
    <property type="entry name" value="Gal-3-0_sulfotr"/>
    <property type="match status" value="1"/>
</dbReference>
<protein>
    <submittedName>
        <fullName evidence="10">GAL3ST1</fullName>
        <ecNumber evidence="10">2.8.2.11</ecNumber>
    </submittedName>
</protein>
<keyword evidence="5" id="KW-0735">Signal-anchor</keyword>
<dbReference type="EC" id="2.8.2.11" evidence="10"/>
<sequence length="402" mass="48059">MNIWFQCNDISVKELVFKHKNITERNLALYYTVTMDTNQKEIKSTNENSTMKKRNVNDDMCNDRIKTVAFLKVHKAGSTTVMNIFLRYGESHGLNIALPRIPKSKHARFWNYLGVDTVLQKERLIPIPPNESYSIICNHVVYNRDRFTEILGPGVVNIGIIRHPASLFLSGAYYWHLFDILRKRITGKNDNERLSKYLKHPYIYENLMHNRMFFDFGLPVKYFDNDTAIDEKLKSLDKEFSLIMLLEYFVESLVLMKRILCWDLKDILFIPINEYSKEKENKIKLSPDDMSNLQKYNHADFRLYQYFEKKFMRQLNKTSHNFYEEVEHLKSVQETVSVYCKNRTIDQFADVLTIKETVWNNSFNITIEECKFMVEQELHLLRRLGKKAENKYRQRKKYNKRI</sequence>
<keyword evidence="9" id="KW-0325">Glycoprotein</keyword>
<proteinExistence type="inferred from homology"/>
<evidence type="ECO:0000256" key="9">
    <source>
        <dbReference type="ARBA" id="ARBA00023180"/>
    </source>
</evidence>
<keyword evidence="11" id="KW-1185">Reference proteome</keyword>
<reference evidence="10 11" key="1">
    <citation type="submission" date="2020-06" db="EMBL/GenBank/DDBJ databases">
        <authorList>
            <person name="Li R."/>
            <person name="Bekaert M."/>
        </authorList>
    </citation>
    <scope>NUCLEOTIDE SEQUENCE [LARGE SCALE GENOMIC DNA]</scope>
    <source>
        <strain evidence="11">wild</strain>
    </source>
</reference>
<dbReference type="GO" id="GO:0000139">
    <property type="term" value="C:Golgi membrane"/>
    <property type="evidence" value="ECO:0007669"/>
    <property type="project" value="UniProtKB-SubCell"/>
</dbReference>
<dbReference type="SUPFAM" id="SSF52540">
    <property type="entry name" value="P-loop containing nucleoside triphosphate hydrolases"/>
    <property type="match status" value="1"/>
</dbReference>
<dbReference type="Proteomes" id="UP000507470">
    <property type="component" value="Unassembled WGS sequence"/>
</dbReference>
<keyword evidence="6" id="KW-1133">Transmembrane helix</keyword>
<dbReference type="GO" id="GO:0009247">
    <property type="term" value="P:glycolipid biosynthetic process"/>
    <property type="evidence" value="ECO:0007669"/>
    <property type="project" value="InterPro"/>
</dbReference>
<dbReference type="PANTHER" id="PTHR14647">
    <property type="entry name" value="GALACTOSE-3-O-SULFOTRANSFERASE"/>
    <property type="match status" value="1"/>
</dbReference>
<dbReference type="GO" id="GO:0001733">
    <property type="term" value="F:galactosylceramide sulfotransferase activity"/>
    <property type="evidence" value="ECO:0007669"/>
    <property type="project" value="UniProtKB-EC"/>
</dbReference>
<evidence type="ECO:0000313" key="10">
    <source>
        <dbReference type="EMBL" id="CAC5407661.1"/>
    </source>
</evidence>
<evidence type="ECO:0000256" key="3">
    <source>
        <dbReference type="ARBA" id="ARBA00022679"/>
    </source>
</evidence>
<evidence type="ECO:0000313" key="11">
    <source>
        <dbReference type="Proteomes" id="UP000507470"/>
    </source>
</evidence>
<evidence type="ECO:0000256" key="8">
    <source>
        <dbReference type="ARBA" id="ARBA00023136"/>
    </source>
</evidence>
<name>A0A6J8DJD4_MYTCO</name>
<accession>A0A6J8DJD4</accession>
<dbReference type="InterPro" id="IPR009729">
    <property type="entry name" value="Gal-3-0_sulfotransfrase"/>
</dbReference>
<dbReference type="InterPro" id="IPR027417">
    <property type="entry name" value="P-loop_NTPase"/>
</dbReference>
<dbReference type="PANTHER" id="PTHR14647:SF87">
    <property type="entry name" value="PUTATIVE-RELATED"/>
    <property type="match status" value="1"/>
</dbReference>
<keyword evidence="8" id="KW-0472">Membrane</keyword>
<keyword evidence="3 10" id="KW-0808">Transferase</keyword>
<dbReference type="AlphaFoldDB" id="A0A6J8DJD4"/>
<evidence type="ECO:0000256" key="2">
    <source>
        <dbReference type="ARBA" id="ARBA00008124"/>
    </source>
</evidence>
<comment type="subcellular location">
    <subcellularLocation>
        <location evidence="1">Golgi apparatus membrane</location>
        <topology evidence="1">Single-pass type II membrane protein</topology>
    </subcellularLocation>
</comment>
<dbReference type="Gene3D" id="3.40.50.300">
    <property type="entry name" value="P-loop containing nucleotide triphosphate hydrolases"/>
    <property type="match status" value="1"/>
</dbReference>